<accession>A0A252A107</accession>
<protein>
    <recommendedName>
        <fullName evidence="2">Ancillary SecYEG translocon subunit/Cell division coordinator CpoB TPR domain-containing protein</fullName>
    </recommendedName>
</protein>
<keyword evidence="1" id="KW-1133">Transmembrane helix</keyword>
<dbReference type="AlphaFoldDB" id="A0A252A107"/>
<gene>
    <name evidence="3" type="ORF">HK12_07165</name>
</gene>
<keyword evidence="1" id="KW-0472">Membrane</keyword>
<proteinExistence type="predicted"/>
<name>A0A252A107_9PROT</name>
<feature type="transmembrane region" description="Helical" evidence="1">
    <location>
        <begin position="25"/>
        <end position="45"/>
    </location>
</feature>
<feature type="domain" description="Ancillary SecYEG translocon subunit/Cell division coordinator CpoB TPR" evidence="2">
    <location>
        <begin position="29"/>
        <end position="204"/>
    </location>
</feature>
<keyword evidence="1" id="KW-0812">Transmembrane</keyword>
<sequence>MAEDVFKEVDAELKAERMRQTARRYAGLGIGVIAAVLVGAGAWSWHISAQKTEALNATGAYLSALRQTDHLPPAPGTGITPLSETAQAGLASLQHVVATGPHGIATLARLQEGGVQAAHGDVKAALAAWDSVQADPKADPLLRDLANLLWCQKQLDGGDPATLRSRLSLLSGKGKAWHGLATEALGILDVREGHTEQARKTFAALAVEQDIPAGVRSRAQAMTQALDPSAG</sequence>
<evidence type="ECO:0000256" key="1">
    <source>
        <dbReference type="SAM" id="Phobius"/>
    </source>
</evidence>
<evidence type="ECO:0000259" key="2">
    <source>
        <dbReference type="Pfam" id="PF09976"/>
    </source>
</evidence>
<reference evidence="3 4" key="1">
    <citation type="submission" date="2014-06" db="EMBL/GenBank/DDBJ databases">
        <authorList>
            <person name="Ju J."/>
            <person name="Zhang J."/>
        </authorList>
    </citation>
    <scope>NUCLEOTIDE SEQUENCE [LARGE SCALE GENOMIC DNA]</scope>
    <source>
        <strain evidence="3">DmW_045</strain>
    </source>
</reference>
<dbReference type="InterPro" id="IPR018704">
    <property type="entry name" value="SecYEG/CpoB_TPR"/>
</dbReference>
<organism evidence="3 4">
    <name type="scientific">Acetobacter orientalis</name>
    <dbReference type="NCBI Taxonomy" id="146474"/>
    <lineage>
        <taxon>Bacteria</taxon>
        <taxon>Pseudomonadati</taxon>
        <taxon>Pseudomonadota</taxon>
        <taxon>Alphaproteobacteria</taxon>
        <taxon>Acetobacterales</taxon>
        <taxon>Acetobacteraceae</taxon>
        <taxon>Acetobacter</taxon>
    </lineage>
</organism>
<evidence type="ECO:0000313" key="4">
    <source>
        <dbReference type="Proteomes" id="UP000194639"/>
    </source>
</evidence>
<dbReference type="Proteomes" id="UP000194639">
    <property type="component" value="Unassembled WGS sequence"/>
</dbReference>
<comment type="caution">
    <text evidence="3">The sequence shown here is derived from an EMBL/GenBank/DDBJ whole genome shotgun (WGS) entry which is preliminary data.</text>
</comment>
<dbReference type="RefSeq" id="WP_086552516.1">
    <property type="nucleotide sequence ID" value="NZ_JOMO01000029.1"/>
</dbReference>
<dbReference type="EMBL" id="JOMO01000029">
    <property type="protein sequence ID" value="OUI80824.1"/>
    <property type="molecule type" value="Genomic_DNA"/>
</dbReference>
<dbReference type="Pfam" id="PF09976">
    <property type="entry name" value="TPR_21"/>
    <property type="match status" value="1"/>
</dbReference>
<evidence type="ECO:0000313" key="3">
    <source>
        <dbReference type="EMBL" id="OUI80824.1"/>
    </source>
</evidence>